<dbReference type="InterPro" id="IPR032675">
    <property type="entry name" value="LRR_dom_sf"/>
</dbReference>
<dbReference type="GeneID" id="14890672"/>
<dbReference type="SUPFAM" id="SSF52058">
    <property type="entry name" value="L domain-like"/>
    <property type="match status" value="3"/>
</dbReference>
<evidence type="ECO:0000313" key="2">
    <source>
        <dbReference type="EMBL" id="ELP91690.1"/>
    </source>
</evidence>
<dbReference type="Gene3D" id="3.80.10.10">
    <property type="entry name" value="Ribonuclease Inhibitor"/>
    <property type="match status" value="6"/>
</dbReference>
<dbReference type="VEuPathDB" id="AmoebaDB:EIN_072770"/>
<evidence type="ECO:0008006" key="4">
    <source>
        <dbReference type="Google" id="ProtNLM"/>
    </source>
</evidence>
<dbReference type="KEGG" id="eiv:EIN_072770"/>
<sequence length="1027" mass="117406">MNHFKMDVFNFQIVSKYFYFEEDFINAVLVCKKFIHLLERYRYNPIPVTSKRLFPYMETQHIYSKNDVELKEIKNFVVWYEVSFSHTKRFADLSYTFKNVRISIEDVESEHINTYNELTKLLQSNNVKNFNSRFMTSFDVLDSKPTQIVVPKFIKELDESAFSENSSLKSVILCEGLNTISQYCFNECDKLTSIELPSSVSIICCCAFLSCGFESLTIPSSIYSIEFGAFSDCYNLKEIKLSDNVKTISFITFENCQNLTKIVLPQKLLEIQEQAFNNCKKLEDIKIPQSVYIVGSNAFKNCFKIKELVFNRSCVIERGAFSKCTSLTRLIVPTVNGKVLNKISKKEVDVYEKFMYGFDVDVDKSSDDDDNEENIIENNEENSEVNNEDNEEIDNVESSDRDSLTNSQDNTDCFIVPDNEFILNAYSIDNCDQIRHIYGLDDVTKLENCCFQDMKSLEEIILGDKTLIGSGCFENCTSLSLLKLPNNNMKISFTPTINETSILDKFGYIYDEVIFGFEEDDTITKFDDIERCKYPVIINRQFSNHCTQKKIKIPPNVTTISDAFFYLSNFEEIDLGNVCKVGEGLFGPKLRSVTIPTTLTSIGKNIFTKCNDLKSVNLCGKKTFDGLVTYSQMQQLKRLHVKCTHLCVSLDLLDNFKNVQNLNITIEKPNFVQTNSFLELPINVVGIANNCFESFYNLKEIVLSSTLKTIEKNSFNDCISLEKVILPDGLESIKSNAFKCCGLTEIVIPQTVRYVGWYAFSECYKLKHVIYSTSTHQDTNIFYKCYSLSSVVIIETKKKNVHLAESTYNTCYRLREITIPNNVTGIGINSFFDCKSLSKILIGKSVERLDKSCFENCESLEQIEIPNSVTLIDNFAFKNCKKLKRVDFASSELKMSPTVFENTKNLTEINVGGVKLSTITFPVSYSVSKTFETNLMQCENVIFTKCDIEKYLKMYKENGENVGEVPNGVVEIEKNCFRNYKLVTMLKMPISLKIVNSCCFCDSVTVDNVIFANKESVVINAFAFGLH</sequence>
<dbReference type="RefSeq" id="XP_004258461.1">
    <property type="nucleotide sequence ID" value="XM_004258413.1"/>
</dbReference>
<dbReference type="OrthoDB" id="2020019at2759"/>
<dbReference type="Proteomes" id="UP000014680">
    <property type="component" value="Unassembled WGS sequence"/>
</dbReference>
<proteinExistence type="predicted"/>
<dbReference type="PANTHER" id="PTHR45661:SF3">
    <property type="entry name" value="IG-LIKE DOMAIN-CONTAINING PROTEIN"/>
    <property type="match status" value="1"/>
</dbReference>
<keyword evidence="3" id="KW-1185">Reference proteome</keyword>
<reference evidence="2 3" key="1">
    <citation type="submission" date="2012-10" db="EMBL/GenBank/DDBJ databases">
        <authorList>
            <person name="Zafar N."/>
            <person name="Inman J."/>
            <person name="Hall N."/>
            <person name="Lorenzi H."/>
            <person name="Caler E."/>
        </authorList>
    </citation>
    <scope>NUCLEOTIDE SEQUENCE [LARGE SCALE GENOMIC DNA]</scope>
    <source>
        <strain evidence="2 3">IP1</strain>
    </source>
</reference>
<protein>
    <recommendedName>
        <fullName evidence="4">Leucine rich repeat containing protein BspA family protein</fullName>
    </recommendedName>
</protein>
<accession>L7FNE8</accession>
<organism evidence="2 3">
    <name type="scientific">Entamoeba invadens IP1</name>
    <dbReference type="NCBI Taxonomy" id="370355"/>
    <lineage>
        <taxon>Eukaryota</taxon>
        <taxon>Amoebozoa</taxon>
        <taxon>Evosea</taxon>
        <taxon>Archamoebae</taxon>
        <taxon>Mastigamoebida</taxon>
        <taxon>Entamoebidae</taxon>
        <taxon>Entamoeba</taxon>
    </lineage>
</organism>
<dbReference type="Pfam" id="PF13306">
    <property type="entry name" value="LRR_5"/>
    <property type="match status" value="6"/>
</dbReference>
<evidence type="ECO:0000256" key="1">
    <source>
        <dbReference type="SAM" id="MobiDB-lite"/>
    </source>
</evidence>
<feature type="region of interest" description="Disordered" evidence="1">
    <location>
        <begin position="364"/>
        <end position="406"/>
    </location>
</feature>
<feature type="compositionally biased region" description="Acidic residues" evidence="1">
    <location>
        <begin position="366"/>
        <end position="397"/>
    </location>
</feature>
<dbReference type="AlphaFoldDB" id="L7FNE8"/>
<name>L7FNE8_ENTIV</name>
<dbReference type="PANTHER" id="PTHR45661">
    <property type="entry name" value="SURFACE ANTIGEN"/>
    <property type="match status" value="1"/>
</dbReference>
<dbReference type="InterPro" id="IPR026906">
    <property type="entry name" value="LRR_5"/>
</dbReference>
<dbReference type="EMBL" id="KB206454">
    <property type="protein sequence ID" value="ELP91690.1"/>
    <property type="molecule type" value="Genomic_DNA"/>
</dbReference>
<evidence type="ECO:0000313" key="3">
    <source>
        <dbReference type="Proteomes" id="UP000014680"/>
    </source>
</evidence>
<dbReference type="InterPro" id="IPR053139">
    <property type="entry name" value="Surface_bspA-like"/>
</dbReference>
<gene>
    <name evidence="2" type="ORF">EIN_072770</name>
</gene>